<evidence type="ECO:0000313" key="2">
    <source>
        <dbReference type="EMBL" id="JAC80845.1"/>
    </source>
</evidence>
<feature type="signal peptide" evidence="1">
    <location>
        <begin position="1"/>
        <end position="20"/>
    </location>
</feature>
<gene>
    <name evidence="2" type="ORF">TSPGSL018_9312</name>
</gene>
<reference evidence="2" key="1">
    <citation type="submission" date="2014-05" db="EMBL/GenBank/DDBJ databases">
        <title>The transcriptome of the halophilic microalga Tetraselmis sp. GSL018 isolated from the Great Salt Lake, Utah.</title>
        <authorList>
            <person name="Jinkerson R.E."/>
            <person name="D'Adamo S."/>
            <person name="Posewitz M.C."/>
        </authorList>
    </citation>
    <scope>NUCLEOTIDE SEQUENCE</scope>
    <source>
        <strain evidence="2">GSL018</strain>
    </source>
</reference>
<name>A0A061SD90_9CHLO</name>
<protein>
    <recommendedName>
        <fullName evidence="3">Cystatin domain-containing protein</fullName>
    </recommendedName>
</protein>
<keyword evidence="1" id="KW-0732">Signal</keyword>
<evidence type="ECO:0000256" key="1">
    <source>
        <dbReference type="SAM" id="SignalP"/>
    </source>
</evidence>
<dbReference type="EMBL" id="GBEZ01004369">
    <property type="protein sequence ID" value="JAC80845.1"/>
    <property type="molecule type" value="Transcribed_RNA"/>
</dbReference>
<proteinExistence type="predicted"/>
<evidence type="ECO:0008006" key="3">
    <source>
        <dbReference type="Google" id="ProtNLM"/>
    </source>
</evidence>
<feature type="chain" id="PRO_5001606130" description="Cystatin domain-containing protein" evidence="1">
    <location>
        <begin position="21"/>
        <end position="172"/>
    </location>
</feature>
<organism evidence="2">
    <name type="scientific">Tetraselmis sp. GSL018</name>
    <dbReference type="NCBI Taxonomy" id="582737"/>
    <lineage>
        <taxon>Eukaryota</taxon>
        <taxon>Viridiplantae</taxon>
        <taxon>Chlorophyta</taxon>
        <taxon>core chlorophytes</taxon>
        <taxon>Chlorodendrophyceae</taxon>
        <taxon>Chlorodendrales</taxon>
        <taxon>Chlorodendraceae</taxon>
        <taxon>Tetraselmis</taxon>
    </lineage>
</organism>
<accession>A0A061SD90</accession>
<dbReference type="AlphaFoldDB" id="A0A061SD90"/>
<sequence length="172" mass="18734">MFCILQIILVLFVAVTSTQARAVPNVQDEFCGPLGLLGGFTRVDLSQNSTQTRAAHEAMLSAYNLMIKQSNVLELVGDACSNGSPPEIRSPSLQRACIQPVAGFNYKIDFWSNLECIEHHNTVLVGSLSAITTVYEPLASSGTVSEMQVNPFNATLTVMRRENIQVPGSFQK</sequence>